<keyword evidence="1" id="KW-0472">Membrane</keyword>
<evidence type="ECO:0000313" key="2">
    <source>
        <dbReference type="EMBL" id="QBF83511.1"/>
    </source>
</evidence>
<dbReference type="Pfam" id="PF03929">
    <property type="entry name" value="PepSY_TM"/>
    <property type="match status" value="1"/>
</dbReference>
<dbReference type="Proteomes" id="UP000291106">
    <property type="component" value="Chromosome"/>
</dbReference>
<keyword evidence="1" id="KW-1133">Transmembrane helix</keyword>
<keyword evidence="3" id="KW-1185">Reference proteome</keyword>
<gene>
    <name evidence="2" type="ORF">EXU30_13025</name>
</gene>
<dbReference type="KEGG" id="smai:EXU30_13025"/>
<protein>
    <submittedName>
        <fullName evidence="2">PepSY domain-containing protein</fullName>
    </submittedName>
</protein>
<sequence length="333" mass="37357">MLLLAVPMLIWVVTGSYFVLMDLGYIRGDHYQRAQIAPITVKQLQTQKVATAEQLLALYPSLQSAELTERAGELVYKLYLQGESRWHPKVVSASKPDVLLGKISVQQAAVIASEYLPRHSVASAPPGESEQNDFSTKLITDNPPSELSARYLPVWRVDVNDAVNTSLYISASSGELVTRRHEFWRWFDLFWKWHIMDYDHGEEVDNRLLLVTAVTALVSVLAGVVLLWQRRKGYFRADAKGARLRVSSRRAKHLNRQLHYLVGAVVALQLVIWLATGLYFNLSDGQAQKGSVNQQAVAHALANSQPDKDRLLTPLQAAKQLQILTSNPGQHSR</sequence>
<reference evidence="2 3" key="1">
    <citation type="submission" date="2019-02" db="EMBL/GenBank/DDBJ databases">
        <title>Shewanella sp. D4-2 isolated from Dokdo Island.</title>
        <authorList>
            <person name="Baek K."/>
        </authorList>
    </citation>
    <scope>NUCLEOTIDE SEQUENCE [LARGE SCALE GENOMIC DNA]</scope>
    <source>
        <strain evidence="2 3">D4-2</strain>
    </source>
</reference>
<dbReference type="EMBL" id="CP036200">
    <property type="protein sequence ID" value="QBF83511.1"/>
    <property type="molecule type" value="Genomic_DNA"/>
</dbReference>
<accession>A0A411PIT0</accession>
<evidence type="ECO:0000256" key="1">
    <source>
        <dbReference type="SAM" id="Phobius"/>
    </source>
</evidence>
<organism evidence="2 3">
    <name type="scientific">Shewanella maritima</name>
    <dbReference type="NCBI Taxonomy" id="2520507"/>
    <lineage>
        <taxon>Bacteria</taxon>
        <taxon>Pseudomonadati</taxon>
        <taxon>Pseudomonadota</taxon>
        <taxon>Gammaproteobacteria</taxon>
        <taxon>Alteromonadales</taxon>
        <taxon>Shewanellaceae</taxon>
        <taxon>Shewanella</taxon>
    </lineage>
</organism>
<dbReference type="OrthoDB" id="9806195at2"/>
<proteinExistence type="predicted"/>
<evidence type="ECO:0000313" key="3">
    <source>
        <dbReference type="Proteomes" id="UP000291106"/>
    </source>
</evidence>
<dbReference type="AlphaFoldDB" id="A0A411PIT0"/>
<feature type="transmembrane region" description="Helical" evidence="1">
    <location>
        <begin position="258"/>
        <end position="280"/>
    </location>
</feature>
<feature type="transmembrane region" description="Helical" evidence="1">
    <location>
        <begin position="208"/>
        <end position="228"/>
    </location>
</feature>
<keyword evidence="1" id="KW-0812">Transmembrane</keyword>
<name>A0A411PIT0_9GAMM</name>
<dbReference type="InterPro" id="IPR005625">
    <property type="entry name" value="PepSY-ass_TM"/>
</dbReference>